<keyword evidence="11" id="KW-0472">Membrane</keyword>
<reference evidence="17" key="1">
    <citation type="submission" date="2021-06" db="EMBL/GenBank/DDBJ databases">
        <authorList>
            <person name="Kallberg Y."/>
            <person name="Tangrot J."/>
            <person name="Rosling A."/>
        </authorList>
    </citation>
    <scope>NUCLEOTIDE SEQUENCE</scope>
    <source>
        <strain evidence="17">IA702</strain>
    </source>
</reference>
<feature type="active site" description="Proton acceptor" evidence="13">
    <location>
        <position position="640"/>
    </location>
</feature>
<proteinExistence type="inferred from homology"/>
<dbReference type="Pfam" id="PF05199">
    <property type="entry name" value="GMC_oxred_C"/>
    <property type="match status" value="1"/>
</dbReference>
<evidence type="ECO:0000256" key="10">
    <source>
        <dbReference type="ARBA" id="ARBA00023002"/>
    </source>
</evidence>
<dbReference type="InterPro" id="IPR012400">
    <property type="entry name" value="Long_Oxdase"/>
</dbReference>
<dbReference type="Pfam" id="PF00890">
    <property type="entry name" value="FAD_binding_2"/>
    <property type="match status" value="1"/>
</dbReference>
<keyword evidence="18" id="KW-1185">Reference proteome</keyword>
<evidence type="ECO:0000256" key="6">
    <source>
        <dbReference type="ARBA" id="ARBA00022630"/>
    </source>
</evidence>
<dbReference type="SUPFAM" id="SSF51905">
    <property type="entry name" value="FAD/NAD(P)-binding domain"/>
    <property type="match status" value="1"/>
</dbReference>
<dbReference type="PANTHER" id="PTHR46056">
    <property type="entry name" value="LONG-CHAIN-ALCOHOL OXIDASE"/>
    <property type="match status" value="1"/>
</dbReference>
<dbReference type="PANTHER" id="PTHR46056:SF12">
    <property type="entry name" value="LONG-CHAIN-ALCOHOL OXIDASE"/>
    <property type="match status" value="1"/>
</dbReference>
<comment type="catalytic activity">
    <reaction evidence="1 12">
        <text>a long-chain primary fatty alcohol + O2 = a long-chain fatty aldehyde + H2O2</text>
        <dbReference type="Rhea" id="RHEA:22756"/>
        <dbReference type="ChEBI" id="CHEBI:15379"/>
        <dbReference type="ChEBI" id="CHEBI:16240"/>
        <dbReference type="ChEBI" id="CHEBI:17176"/>
        <dbReference type="ChEBI" id="CHEBI:77396"/>
        <dbReference type="EC" id="1.1.3.20"/>
    </reaction>
</comment>
<evidence type="ECO:0000256" key="7">
    <source>
        <dbReference type="ARBA" id="ARBA00022692"/>
    </source>
</evidence>
<keyword evidence="10 12" id="KW-0560">Oxidoreductase</keyword>
<comment type="caution">
    <text evidence="17">The sequence shown here is derived from an EMBL/GenBank/DDBJ whole genome shotgun (WGS) entry which is preliminary data.</text>
</comment>
<accession>A0A9N8VR19</accession>
<dbReference type="Gene3D" id="3.50.50.60">
    <property type="entry name" value="FAD/NAD(P)-binding domain"/>
    <property type="match status" value="2"/>
</dbReference>
<comment type="subcellular location">
    <subcellularLocation>
        <location evidence="3">Membrane</location>
    </subcellularLocation>
</comment>
<evidence type="ECO:0000256" key="9">
    <source>
        <dbReference type="ARBA" id="ARBA00022989"/>
    </source>
</evidence>
<comment type="function">
    <text evidence="2">Long-chain fatty alcohol oxidase involved in the omega-oxidation pathway of lipid degradation.</text>
</comment>
<evidence type="ECO:0000256" key="11">
    <source>
        <dbReference type="ARBA" id="ARBA00023136"/>
    </source>
</evidence>
<dbReference type="InterPro" id="IPR007867">
    <property type="entry name" value="GMC_OxRtase_C"/>
</dbReference>
<dbReference type="Proteomes" id="UP000789572">
    <property type="component" value="Unassembled WGS sequence"/>
</dbReference>
<evidence type="ECO:0000256" key="13">
    <source>
        <dbReference type="PIRSR" id="PIRSR028937-1"/>
    </source>
</evidence>
<dbReference type="GO" id="GO:0046577">
    <property type="term" value="F:long-chain-alcohol oxidase activity"/>
    <property type="evidence" value="ECO:0007669"/>
    <property type="project" value="UniProtKB-EC"/>
</dbReference>
<dbReference type="EMBL" id="CAJVPJ010000038">
    <property type="protein sequence ID" value="CAG8463466.1"/>
    <property type="molecule type" value="Genomic_DNA"/>
</dbReference>
<evidence type="ECO:0000256" key="3">
    <source>
        <dbReference type="ARBA" id="ARBA00004370"/>
    </source>
</evidence>
<evidence type="ECO:0000256" key="1">
    <source>
        <dbReference type="ARBA" id="ARBA00000920"/>
    </source>
</evidence>
<dbReference type="InterPro" id="IPR003953">
    <property type="entry name" value="FAD-dep_OxRdtase_2_FAD-bd"/>
</dbReference>
<dbReference type="InterPro" id="IPR036188">
    <property type="entry name" value="FAD/NAD-bd_sf"/>
</dbReference>
<dbReference type="GO" id="GO:0016020">
    <property type="term" value="C:membrane"/>
    <property type="evidence" value="ECO:0007669"/>
    <property type="project" value="UniProtKB-SubCell"/>
</dbReference>
<organism evidence="17 18">
    <name type="scientific">Paraglomus occultum</name>
    <dbReference type="NCBI Taxonomy" id="144539"/>
    <lineage>
        <taxon>Eukaryota</taxon>
        <taxon>Fungi</taxon>
        <taxon>Fungi incertae sedis</taxon>
        <taxon>Mucoromycota</taxon>
        <taxon>Glomeromycotina</taxon>
        <taxon>Glomeromycetes</taxon>
        <taxon>Paraglomerales</taxon>
        <taxon>Paraglomeraceae</taxon>
        <taxon>Paraglomus</taxon>
    </lineage>
</organism>
<keyword evidence="6" id="KW-0285">Flavoprotein</keyword>
<dbReference type="PIRSF" id="PIRSF028937">
    <property type="entry name" value="Lg_Ch_AO"/>
    <property type="match status" value="1"/>
</dbReference>
<evidence type="ECO:0000259" key="15">
    <source>
        <dbReference type="Pfam" id="PF00890"/>
    </source>
</evidence>
<evidence type="ECO:0000313" key="17">
    <source>
        <dbReference type="EMBL" id="CAG8463466.1"/>
    </source>
</evidence>
<dbReference type="PRINTS" id="PR00411">
    <property type="entry name" value="PNDRDTASEI"/>
</dbReference>
<dbReference type="Pfam" id="PF00732">
    <property type="entry name" value="GMC_oxred_N"/>
    <property type="match status" value="1"/>
</dbReference>
<feature type="domain" description="FAD-dependent oxidoreductase 2 FAD-binding" evidence="15">
    <location>
        <begin position="207"/>
        <end position="239"/>
    </location>
</feature>
<dbReference type="GO" id="GO:0050660">
    <property type="term" value="F:flavin adenine dinucleotide binding"/>
    <property type="evidence" value="ECO:0007669"/>
    <property type="project" value="InterPro"/>
</dbReference>
<evidence type="ECO:0000259" key="14">
    <source>
        <dbReference type="Pfam" id="PF00732"/>
    </source>
</evidence>
<keyword evidence="9" id="KW-1133">Transmembrane helix</keyword>
<dbReference type="AlphaFoldDB" id="A0A9N8VR19"/>
<sequence>MSDKDSASIASSVLIAEDKHLRVLSALCSTFIGKLEEDELDILSTVDSKVLITNTTDVQEFGNYDLGADEEFIEKLVTRINTVVRPKKVAELKKLLRNLSKPRTARILTGFGKPFYELTQKQREAVLNRWATSTFVIERQAFRTLLTLICSAFWLDARKFYPAIGYPGPDPDASYINYDDRTSPEFKFMEIPHEGLDLPREGENEIDVVIIGSGAGGGVTAAELAKAGYKVLVLEKGKYYQPKDLTLEQMDAANCLYEQSSWLSSEDGSVSYLAGSTFGGGTTINWSACLKPQHFVREEWASKGLGYFLTDEYRRSMNMVLSRLGVTSRNIVHNSSNKILVDGCKKLGYPCESVPQNSADRPHQCGWCGFGCKYGEKQGSVQTWLQDARDYGAQFVQDCFVQKILVEKDKDKSKVYGVQAIVCGNRTLRVHCKKVIVAAGAIHSPALLLRSGLKNRNIGRNFFCHPTACVYGVFPGKDIKTYTGTILTTISSVAENTDGNHYGAKIEVGSLHPAFVSVSFPWRSSLQHKQFMTEYNHIVPLIVIVRDRDGGKIVCDADDMPAIQYTLSQHDAKSMTEGVVAALKILVAAGASRIGTCQNNVGEFAPSAKDAFNDPELTKYLGKVRKAGFVANACNIGSSHQMGSCRMGVDPVTSVVNPDGETWEVENLYVADASVFPTAVGINPMITIMSSAYYIAKHIITGSSSQVKSAVTARHEKRRSYTMRIANRTFTF</sequence>
<evidence type="ECO:0000256" key="12">
    <source>
        <dbReference type="PIRNR" id="PIRNR028937"/>
    </source>
</evidence>
<keyword evidence="8" id="KW-0274">FAD</keyword>
<evidence type="ECO:0000256" key="8">
    <source>
        <dbReference type="ARBA" id="ARBA00022827"/>
    </source>
</evidence>
<keyword evidence="7" id="KW-0812">Transmembrane</keyword>
<protein>
    <recommendedName>
        <fullName evidence="5 12">Long-chain-alcohol oxidase</fullName>
        <ecNumber evidence="5 12">1.1.3.20</ecNumber>
    </recommendedName>
</protein>
<name>A0A9N8VR19_9GLOM</name>
<evidence type="ECO:0000313" key="18">
    <source>
        <dbReference type="Proteomes" id="UP000789572"/>
    </source>
</evidence>
<feature type="domain" description="Glucose-methanol-choline oxidoreductase C-terminal" evidence="16">
    <location>
        <begin position="556"/>
        <end position="691"/>
    </location>
</feature>
<feature type="domain" description="Glucose-methanol-choline oxidoreductase N-terminal" evidence="14">
    <location>
        <begin position="255"/>
        <end position="466"/>
    </location>
</feature>
<comment type="similarity">
    <text evidence="4 12">Belongs to the GMC oxidoreductase family.</text>
</comment>
<gene>
    <name evidence="17" type="ORF">POCULU_LOCUS680</name>
</gene>
<dbReference type="EC" id="1.1.3.20" evidence="5 12"/>
<dbReference type="OrthoDB" id="269227at2759"/>
<dbReference type="InterPro" id="IPR000172">
    <property type="entry name" value="GMC_OxRdtase_N"/>
</dbReference>
<evidence type="ECO:0000256" key="5">
    <source>
        <dbReference type="ARBA" id="ARBA00013125"/>
    </source>
</evidence>
<evidence type="ECO:0000256" key="4">
    <source>
        <dbReference type="ARBA" id="ARBA00010790"/>
    </source>
</evidence>
<evidence type="ECO:0000256" key="2">
    <source>
        <dbReference type="ARBA" id="ARBA00003842"/>
    </source>
</evidence>
<evidence type="ECO:0000259" key="16">
    <source>
        <dbReference type="Pfam" id="PF05199"/>
    </source>
</evidence>